<evidence type="ECO:0000259" key="1">
    <source>
        <dbReference type="Pfam" id="PF25395"/>
    </source>
</evidence>
<keyword evidence="3" id="KW-1185">Reference proteome</keyword>
<proteinExistence type="predicted"/>
<protein>
    <submittedName>
        <fullName evidence="2">Peroxisome assembly factor 2</fullName>
    </submittedName>
</protein>
<reference evidence="2 3" key="1">
    <citation type="submission" date="2024-08" db="EMBL/GenBank/DDBJ databases">
        <title>The draft genome of Apodemus speciosus.</title>
        <authorList>
            <person name="Nabeshima K."/>
            <person name="Suzuki S."/>
            <person name="Onuma M."/>
        </authorList>
    </citation>
    <scope>NUCLEOTIDE SEQUENCE [LARGE SCALE GENOMIC DNA]</scope>
    <source>
        <strain evidence="2">IB14-021</strain>
    </source>
</reference>
<accession>A0ABQ0FPJ5</accession>
<gene>
    <name evidence="2" type="ORF">APTSU1_001636900</name>
</gene>
<evidence type="ECO:0000313" key="3">
    <source>
        <dbReference type="Proteomes" id="UP001623349"/>
    </source>
</evidence>
<dbReference type="EMBL" id="BAAFST010000017">
    <property type="protein sequence ID" value="GAB1301131.1"/>
    <property type="molecule type" value="Genomic_DNA"/>
</dbReference>
<feature type="domain" description="Peroxisomal ATPase PEX6 double psi barrel" evidence="1">
    <location>
        <begin position="2"/>
        <end position="52"/>
    </location>
</feature>
<name>A0ABQ0FPJ5_APOSI</name>
<sequence>MEPRWDLSERLGPNSGQLGEPLADGLVFVPATLAFNLGCDPLEVGELRIQRYLEGSIAPEDKGSRSPLPGPPFARELHIEILSSPHYSASGDYDHVLYRHFQTPRSAEWKRTPHLVPLLHPMSQIQMVVQEGDVLCVSTAGQVEILEGSLERLPR</sequence>
<organism evidence="2 3">
    <name type="scientific">Apodemus speciosus</name>
    <name type="common">Large Japanese field mouse</name>
    <dbReference type="NCBI Taxonomy" id="105296"/>
    <lineage>
        <taxon>Eukaryota</taxon>
        <taxon>Metazoa</taxon>
        <taxon>Chordata</taxon>
        <taxon>Craniata</taxon>
        <taxon>Vertebrata</taxon>
        <taxon>Euteleostomi</taxon>
        <taxon>Mammalia</taxon>
        <taxon>Eutheria</taxon>
        <taxon>Euarchontoglires</taxon>
        <taxon>Glires</taxon>
        <taxon>Rodentia</taxon>
        <taxon>Myomorpha</taxon>
        <taxon>Muroidea</taxon>
        <taxon>Muridae</taxon>
        <taxon>Murinae</taxon>
        <taxon>Apodemus</taxon>
    </lineage>
</organism>
<comment type="caution">
    <text evidence="2">The sequence shown here is derived from an EMBL/GenBank/DDBJ whole genome shotgun (WGS) entry which is preliminary data.</text>
</comment>
<evidence type="ECO:0000313" key="2">
    <source>
        <dbReference type="EMBL" id="GAB1301131.1"/>
    </source>
</evidence>
<dbReference type="InterPro" id="IPR057604">
    <property type="entry name" value="DPBB_PEX6"/>
</dbReference>
<dbReference type="Proteomes" id="UP001623349">
    <property type="component" value="Unassembled WGS sequence"/>
</dbReference>
<dbReference type="Pfam" id="PF25395">
    <property type="entry name" value="DPBB_PEX6"/>
    <property type="match status" value="1"/>
</dbReference>